<dbReference type="InParanoid" id="A0A2V0P424"/>
<feature type="domain" description="FAS1" evidence="2">
    <location>
        <begin position="1"/>
        <end position="160"/>
    </location>
</feature>
<feature type="domain" description="FAS1" evidence="2">
    <location>
        <begin position="492"/>
        <end position="644"/>
    </location>
</feature>
<dbReference type="PANTHER" id="PTHR10900">
    <property type="entry name" value="PERIOSTIN-RELATED"/>
    <property type="match status" value="1"/>
</dbReference>
<accession>A0A2V0P424</accession>
<keyword evidence="4" id="KW-1185">Reference proteome</keyword>
<evidence type="ECO:0000313" key="4">
    <source>
        <dbReference type="Proteomes" id="UP000247498"/>
    </source>
</evidence>
<organism evidence="3 4">
    <name type="scientific">Raphidocelis subcapitata</name>
    <dbReference type="NCBI Taxonomy" id="307507"/>
    <lineage>
        <taxon>Eukaryota</taxon>
        <taxon>Viridiplantae</taxon>
        <taxon>Chlorophyta</taxon>
        <taxon>core chlorophytes</taxon>
        <taxon>Chlorophyceae</taxon>
        <taxon>CS clade</taxon>
        <taxon>Sphaeropleales</taxon>
        <taxon>Selenastraceae</taxon>
        <taxon>Raphidocelis</taxon>
    </lineage>
</organism>
<gene>
    <name evidence="3" type="ORF">Rsub_06723</name>
</gene>
<protein>
    <recommendedName>
        <fullName evidence="2">FAS1 domain-containing protein</fullName>
    </recommendedName>
</protein>
<evidence type="ECO:0000313" key="3">
    <source>
        <dbReference type="EMBL" id="GBF94608.1"/>
    </source>
</evidence>
<dbReference type="AlphaFoldDB" id="A0A2V0P424"/>
<proteinExistence type="predicted"/>
<feature type="domain" description="FAS1" evidence="2">
    <location>
        <begin position="325"/>
        <end position="486"/>
    </location>
</feature>
<keyword evidence="1" id="KW-0732">Signal</keyword>
<dbReference type="PROSITE" id="PS51257">
    <property type="entry name" value="PROKAR_LIPOPROTEIN"/>
    <property type="match status" value="1"/>
</dbReference>
<dbReference type="InterPro" id="IPR036378">
    <property type="entry name" value="FAS1_dom_sf"/>
</dbReference>
<feature type="signal peptide" evidence="1">
    <location>
        <begin position="1"/>
        <end position="26"/>
    </location>
</feature>
<dbReference type="GO" id="GO:0005615">
    <property type="term" value="C:extracellular space"/>
    <property type="evidence" value="ECO:0007669"/>
    <property type="project" value="TreeGrafter"/>
</dbReference>
<dbReference type="InterPro" id="IPR000782">
    <property type="entry name" value="FAS1_domain"/>
</dbReference>
<evidence type="ECO:0000259" key="2">
    <source>
        <dbReference type="PROSITE" id="PS50213"/>
    </source>
</evidence>
<dbReference type="OrthoDB" id="286301at2759"/>
<dbReference type="Gene3D" id="2.30.180.10">
    <property type="entry name" value="FAS1 domain"/>
    <property type="match status" value="4"/>
</dbReference>
<dbReference type="InterPro" id="IPR050904">
    <property type="entry name" value="Adhesion/Biosynth-related"/>
</dbReference>
<comment type="caution">
    <text evidence="3">The sequence shown here is derived from an EMBL/GenBank/DDBJ whole genome shotgun (WGS) entry which is preliminary data.</text>
</comment>
<dbReference type="PROSITE" id="PS50213">
    <property type="entry name" value="FAS1"/>
    <property type="match status" value="4"/>
</dbReference>
<reference evidence="3 4" key="1">
    <citation type="journal article" date="2018" name="Sci. Rep.">
        <title>Raphidocelis subcapitata (=Pseudokirchneriella subcapitata) provides an insight into genome evolution and environmental adaptations in the Sphaeropleales.</title>
        <authorList>
            <person name="Suzuki S."/>
            <person name="Yamaguchi H."/>
            <person name="Nakajima N."/>
            <person name="Kawachi M."/>
        </authorList>
    </citation>
    <scope>NUCLEOTIDE SEQUENCE [LARGE SCALE GENOMIC DNA]</scope>
    <source>
        <strain evidence="3 4">NIES-35</strain>
    </source>
</reference>
<dbReference type="Proteomes" id="UP000247498">
    <property type="component" value="Unassembled WGS sequence"/>
</dbReference>
<sequence>MGRRGVPARLLAVALLVVACAASAAAQGASEPSIKVFKALGDFLGYKPQEGDTVFIPTDEAFGVFAKKWGLNSTSDLLQTRYLDLLARLGAYHVAEGSAPVKAAGLKDAQQVAMIGGNSLKIKKAGDGAISVEGASNAARVVQPDRVTGPALAHVIDSVLVPPDVYPSLLDAVSSRNDTKLWAGFFDKDEGVKARAADPAFSGTYFAPNDEGLREYARLDNVTLKAAFEDSKDLGLIVVYHSLPIEYTLEALRNASASQPLASSLQIGGVPEPVYHESNGSSVNLWGQLNLGDKSTIVAKDILVGAGTLHVIDFPLIPDLAASASASVAAVVRATPELGTMAKILNGTGILDELESPLFEGTLFAPTDEAFAAFAESMGFDGPEEILASEPLMDAILGYHLIPSAYPADALAKFAPFTVRPFTGGVLRFKPAGNATAGGNATAAAAVNATVNATVVTVVGGQNEAGIVTAGLDAGRSVVHTIDAVLLPESVFTSILSALEFYSASSVLQNLVADTPGLLAAVSDPKTNVTLFAPRNEAFAAMGPNFVAAASAPAANASRLEGLQYHAVPGARFVPAGFTLDGEKLPTLLVNETLTVDLEVSEDNVTKAERGTVRVVPSGGRAANVTLANIVAGRSVVHGIDGVLIPKSMGNA</sequence>
<feature type="domain" description="FAS1" evidence="2">
    <location>
        <begin position="166"/>
        <end position="316"/>
    </location>
</feature>
<dbReference type="Pfam" id="PF02469">
    <property type="entry name" value="Fasciclin"/>
    <property type="match status" value="4"/>
</dbReference>
<dbReference type="SMART" id="SM00554">
    <property type="entry name" value="FAS1"/>
    <property type="match status" value="4"/>
</dbReference>
<dbReference type="PANTHER" id="PTHR10900:SF77">
    <property type="entry name" value="FI19380P1"/>
    <property type="match status" value="1"/>
</dbReference>
<name>A0A2V0P424_9CHLO</name>
<dbReference type="SUPFAM" id="SSF82153">
    <property type="entry name" value="FAS1 domain"/>
    <property type="match status" value="4"/>
</dbReference>
<feature type="chain" id="PRO_5016145052" description="FAS1 domain-containing protein" evidence="1">
    <location>
        <begin position="27"/>
        <end position="652"/>
    </location>
</feature>
<dbReference type="EMBL" id="BDRX01000053">
    <property type="protein sequence ID" value="GBF94608.1"/>
    <property type="molecule type" value="Genomic_DNA"/>
</dbReference>
<evidence type="ECO:0000256" key="1">
    <source>
        <dbReference type="SAM" id="SignalP"/>
    </source>
</evidence>